<accession>A0AAN8XF65</accession>
<evidence type="ECO:0000256" key="2">
    <source>
        <dbReference type="SAM" id="SignalP"/>
    </source>
</evidence>
<keyword evidence="2" id="KW-0732">Signal</keyword>
<evidence type="ECO:0000256" key="1">
    <source>
        <dbReference type="SAM" id="Phobius"/>
    </source>
</evidence>
<feature type="signal peptide" evidence="2">
    <location>
        <begin position="1"/>
        <end position="21"/>
    </location>
</feature>
<reference evidence="3 4" key="1">
    <citation type="submission" date="2023-11" db="EMBL/GenBank/DDBJ databases">
        <title>Halocaridina rubra genome assembly.</title>
        <authorList>
            <person name="Smith C."/>
        </authorList>
    </citation>
    <scope>NUCLEOTIDE SEQUENCE [LARGE SCALE GENOMIC DNA]</scope>
    <source>
        <strain evidence="3">EP-1</strain>
        <tissue evidence="3">Whole</tissue>
    </source>
</reference>
<keyword evidence="1" id="KW-0472">Membrane</keyword>
<name>A0AAN8XF65_HALRR</name>
<comment type="caution">
    <text evidence="3">The sequence shown here is derived from an EMBL/GenBank/DDBJ whole genome shotgun (WGS) entry which is preliminary data.</text>
</comment>
<keyword evidence="1" id="KW-1133">Transmembrane helix</keyword>
<keyword evidence="1" id="KW-0812">Transmembrane</keyword>
<feature type="chain" id="PRO_5042972066" evidence="2">
    <location>
        <begin position="22"/>
        <end position="283"/>
    </location>
</feature>
<feature type="transmembrane region" description="Helical" evidence="1">
    <location>
        <begin position="186"/>
        <end position="216"/>
    </location>
</feature>
<evidence type="ECO:0000313" key="4">
    <source>
        <dbReference type="Proteomes" id="UP001381693"/>
    </source>
</evidence>
<dbReference type="Proteomes" id="UP001381693">
    <property type="component" value="Unassembled WGS sequence"/>
</dbReference>
<protein>
    <submittedName>
        <fullName evidence="3">Uncharacterized protein</fullName>
    </submittedName>
</protein>
<dbReference type="AlphaFoldDB" id="A0AAN8XF65"/>
<sequence length="283" mass="32224">MALFCPITLALLLFLVESLSCNRTEEADGSIYNVNTTVKGVVTYPILDSEEVTTVSNADYEYDLTSPHTEVDNEDVWSQYPLITMLQNLRSKAWHVNLQNTTVQFLQLYLVPVFYQENVQWAFRKTKYILTSTREVFAEENLGWVYNATLNTMDSVIPLFSKANLHSIYNQTLNAIDMFLISPKRFMYTTMAVAVAMSPVIISWFQALVTSFIGFIDSSLFVATGRGLSRSLFWSAYPDFHSSPYAHNRFERSSGIPDGNSVSDILFEVARVLIEYVGDMYFS</sequence>
<evidence type="ECO:0000313" key="3">
    <source>
        <dbReference type="EMBL" id="KAK7077104.1"/>
    </source>
</evidence>
<proteinExistence type="predicted"/>
<dbReference type="EMBL" id="JAXCGZ010009471">
    <property type="protein sequence ID" value="KAK7077104.1"/>
    <property type="molecule type" value="Genomic_DNA"/>
</dbReference>
<organism evidence="3 4">
    <name type="scientific">Halocaridina rubra</name>
    <name type="common">Hawaiian red shrimp</name>
    <dbReference type="NCBI Taxonomy" id="373956"/>
    <lineage>
        <taxon>Eukaryota</taxon>
        <taxon>Metazoa</taxon>
        <taxon>Ecdysozoa</taxon>
        <taxon>Arthropoda</taxon>
        <taxon>Crustacea</taxon>
        <taxon>Multicrustacea</taxon>
        <taxon>Malacostraca</taxon>
        <taxon>Eumalacostraca</taxon>
        <taxon>Eucarida</taxon>
        <taxon>Decapoda</taxon>
        <taxon>Pleocyemata</taxon>
        <taxon>Caridea</taxon>
        <taxon>Atyoidea</taxon>
        <taxon>Atyidae</taxon>
        <taxon>Halocaridina</taxon>
    </lineage>
</organism>
<keyword evidence="4" id="KW-1185">Reference proteome</keyword>
<gene>
    <name evidence="3" type="ORF">SK128_015809</name>
</gene>